<dbReference type="GO" id="GO:0001681">
    <property type="term" value="F:sialate O-acetylesterase activity"/>
    <property type="evidence" value="ECO:0007669"/>
    <property type="project" value="InterPro"/>
</dbReference>
<dbReference type="InterPro" id="IPR005181">
    <property type="entry name" value="SASA"/>
</dbReference>
<evidence type="ECO:0000313" key="3">
    <source>
        <dbReference type="EMBL" id="HIV03461.1"/>
    </source>
</evidence>
<feature type="domain" description="Sialate O-acetylesterase" evidence="2">
    <location>
        <begin position="746"/>
        <end position="966"/>
    </location>
</feature>
<dbReference type="AlphaFoldDB" id="A0A9D1T186"/>
<keyword evidence="1" id="KW-0378">Hydrolase</keyword>
<accession>A0A9D1T186</accession>
<dbReference type="InterPro" id="IPR039329">
    <property type="entry name" value="SIAE"/>
</dbReference>
<reference evidence="3" key="1">
    <citation type="submission" date="2020-10" db="EMBL/GenBank/DDBJ databases">
        <authorList>
            <person name="Gilroy R."/>
        </authorList>
    </citation>
    <scope>NUCLEOTIDE SEQUENCE</scope>
    <source>
        <strain evidence="3">4920</strain>
    </source>
</reference>
<dbReference type="PANTHER" id="PTHR22901">
    <property type="entry name" value="SIALATE O-ACETYLESTERASE"/>
    <property type="match status" value="1"/>
</dbReference>
<dbReference type="SUPFAM" id="SSF52266">
    <property type="entry name" value="SGNH hydrolase"/>
    <property type="match status" value="1"/>
</dbReference>
<protein>
    <recommendedName>
        <fullName evidence="2">Sialate O-acetylesterase domain-containing protein</fullName>
    </recommendedName>
</protein>
<dbReference type="InterPro" id="IPR013783">
    <property type="entry name" value="Ig-like_fold"/>
</dbReference>
<dbReference type="InterPro" id="IPR036514">
    <property type="entry name" value="SGNH_hydro_sf"/>
</dbReference>
<comment type="caution">
    <text evidence="3">The sequence shown here is derived from an EMBL/GenBank/DDBJ whole genome shotgun (WGS) entry which is preliminary data.</text>
</comment>
<organism evidence="3 4">
    <name type="scientific">Candidatus Aphodoplasma excrementigallinarum</name>
    <dbReference type="NCBI Taxonomy" id="2840673"/>
    <lineage>
        <taxon>Bacteria</taxon>
        <taxon>Bacillati</taxon>
        <taxon>Bacillota</taxon>
        <taxon>Clostridia</taxon>
        <taxon>Eubacteriales</taxon>
        <taxon>Candidatus Aphodoplasma</taxon>
    </lineage>
</organism>
<sequence>MAQTVEQDVFDPVLNGDMSTVGTISITPNITSGDVYFEAKVMFTGTDYVANLFRVRHYNSSTTKYDNYTPTILEFQGGKIYTRHGYEDVTEVANASYAANQWYTFKVLVKFGGQWGPAFDVWMDDGSGEKQIVWNRVVTGGVNFTNLGRVDFSAEQSTPFEYIKCYRLVEEGAPAVFLESPLPNQSFVVGEDIIPLSASASYGAGVEKVEFYTGDTLIKTVTGEPYTYHWADAAVGTHIITAKAYGTDGSFAVSSPVTISVEEPNARPVVEITAPANYTLFAPGEPVTITAEAADPDGTIQKVDFYQGMAKLENGTLTQDGSTYSYTFTPENTGSSVITAVATDDRGKTGAGPSLQIEVGSSPLVEETFYSYDFNDYTAVDQTTGPKNKFNAWATSGGGVAPDGLMSGVAAPDKPEWGNCIRLDSGFGAQLALPVPNPTSGIIAAEGDFRFTGTDVSRTLLHPRYTSSASTIAQVFSTSGNNFITKDSSFNELQTGYKFTENEWYHIKVLVNLNNATYAVEVDGETVVRMALISYWDRFNAVNLFGLGQTNGDGSVYIDNLKISRRAAPSVTASISEPYSGKIVQAGTDVTITSLASTTDGSIEKVEYYNGSTFLGESATSPYTFVWEDVPAGEHRLTAKAYSSTGVAGTSNVTTLVSRAVVLPSIFGSDMVLQQNMPIKVWGTGIDGDTVTVSFNGEEKSAPVSGGEWAVELSPLAADNKTQYTMSVESALHGSVSTFTNIMMGEVWVCSGQSNMERTMYSDGEAAVEMPKANYPNIRLFSQSANPSAAEQIDVKNGGWAVCSPNTVGSFSAVGYYFGREIHLSQDVPVGLISATVGGTQVASWVSKEALSANSALASYKNSTASQTGNRIQNGLYNGMIAPLMPLSVKGVIWYQGESDVYYGNLYTELLSTLITSWRSEWGNEDLEFHVVQLPNYNDTNASARYDLVRASQFEVSQTLDKVGLAITLDVGDSNDVHPLYKQPVGKRLALSARYLTYGEDIEVYQGPVFKSMEKGDGTLSIDFYHTGTELKTDDGQAPACFEVSGTDGVFYPAEAVIQDGKIVVSSPGVADPVSVRYAYGNDPHVNLYNSADLPAAPFLETYAPVQEGVTAVSEGVVYRDAQGAETAEITAGGTVEVTVTVTNHTEELADAVVVLALSEDGRLVGSGMKQKERISAGGSREITLSLAVPDNAENLTASAFAWDSLFTMRPLSSVIQ</sequence>
<dbReference type="Pfam" id="PF17957">
    <property type="entry name" value="Big_7"/>
    <property type="match status" value="3"/>
</dbReference>
<dbReference type="SUPFAM" id="SSF49899">
    <property type="entry name" value="Concanavalin A-like lectins/glucanases"/>
    <property type="match status" value="1"/>
</dbReference>
<gene>
    <name evidence="3" type="ORF">IAC74_07785</name>
</gene>
<dbReference type="Proteomes" id="UP000886743">
    <property type="component" value="Unassembled WGS sequence"/>
</dbReference>
<dbReference type="Gene3D" id="3.40.50.1110">
    <property type="entry name" value="SGNH hydrolase"/>
    <property type="match status" value="1"/>
</dbReference>
<proteinExistence type="predicted"/>
<dbReference type="Pfam" id="PF03629">
    <property type="entry name" value="SASA"/>
    <property type="match status" value="1"/>
</dbReference>
<dbReference type="Gene3D" id="2.60.40.10">
    <property type="entry name" value="Immunoglobulins"/>
    <property type="match status" value="3"/>
</dbReference>
<dbReference type="EMBL" id="DVOF01000236">
    <property type="protein sequence ID" value="HIV03461.1"/>
    <property type="molecule type" value="Genomic_DNA"/>
</dbReference>
<reference evidence="3" key="2">
    <citation type="journal article" date="2021" name="PeerJ">
        <title>Extensive microbial diversity within the chicken gut microbiome revealed by metagenomics and culture.</title>
        <authorList>
            <person name="Gilroy R."/>
            <person name="Ravi A."/>
            <person name="Getino M."/>
            <person name="Pursley I."/>
            <person name="Horton D.L."/>
            <person name="Alikhan N.F."/>
            <person name="Baker D."/>
            <person name="Gharbi K."/>
            <person name="Hall N."/>
            <person name="Watson M."/>
            <person name="Adriaenssens E.M."/>
            <person name="Foster-Nyarko E."/>
            <person name="Jarju S."/>
            <person name="Secka A."/>
            <person name="Antonio M."/>
            <person name="Oren A."/>
            <person name="Chaudhuri R.R."/>
            <person name="La Ragione R."/>
            <person name="Hildebrand F."/>
            <person name="Pallen M.J."/>
        </authorList>
    </citation>
    <scope>NUCLEOTIDE SEQUENCE</scope>
    <source>
        <strain evidence="3">4920</strain>
    </source>
</reference>
<evidence type="ECO:0000259" key="2">
    <source>
        <dbReference type="Pfam" id="PF03629"/>
    </source>
</evidence>
<dbReference type="InterPro" id="IPR013320">
    <property type="entry name" value="ConA-like_dom_sf"/>
</dbReference>
<evidence type="ECO:0000256" key="1">
    <source>
        <dbReference type="ARBA" id="ARBA00022801"/>
    </source>
</evidence>
<evidence type="ECO:0000313" key="4">
    <source>
        <dbReference type="Proteomes" id="UP000886743"/>
    </source>
</evidence>
<dbReference type="PANTHER" id="PTHR22901:SF0">
    <property type="entry name" value="SIALATE O-ACETYLESTERASE"/>
    <property type="match status" value="1"/>
</dbReference>
<name>A0A9D1T186_9FIRM</name>
<dbReference type="GO" id="GO:0005975">
    <property type="term" value="P:carbohydrate metabolic process"/>
    <property type="evidence" value="ECO:0007669"/>
    <property type="project" value="TreeGrafter"/>
</dbReference>